<feature type="transmembrane region" description="Helical" evidence="2">
    <location>
        <begin position="116"/>
        <end position="139"/>
    </location>
</feature>
<dbReference type="Pfam" id="PF13464">
    <property type="entry name" value="RodZ_C"/>
    <property type="match status" value="1"/>
</dbReference>
<evidence type="ECO:0000259" key="3">
    <source>
        <dbReference type="PROSITE" id="PS50943"/>
    </source>
</evidence>
<feature type="domain" description="HTH cro/C1-type" evidence="3">
    <location>
        <begin position="21"/>
        <end position="53"/>
    </location>
</feature>
<gene>
    <name evidence="4" type="ORF">ACFODU_11785</name>
</gene>
<keyword evidence="5" id="KW-1185">Reference proteome</keyword>
<dbReference type="CDD" id="cd00093">
    <property type="entry name" value="HTH_XRE"/>
    <property type="match status" value="1"/>
</dbReference>
<evidence type="ECO:0000256" key="2">
    <source>
        <dbReference type="SAM" id="Phobius"/>
    </source>
</evidence>
<dbReference type="PANTHER" id="PTHR34475:SF1">
    <property type="entry name" value="CYTOSKELETON PROTEIN RODZ"/>
    <property type="match status" value="1"/>
</dbReference>
<dbReference type="PANTHER" id="PTHR34475">
    <property type="match status" value="1"/>
</dbReference>
<keyword evidence="2" id="KW-1133">Transmembrane helix</keyword>
<organism evidence="4 5">
    <name type="scientific">Alteraurantiacibacter palmitatis</name>
    <dbReference type="NCBI Taxonomy" id="2054628"/>
    <lineage>
        <taxon>Bacteria</taxon>
        <taxon>Pseudomonadati</taxon>
        <taxon>Pseudomonadota</taxon>
        <taxon>Alphaproteobacteria</taxon>
        <taxon>Sphingomonadales</taxon>
        <taxon>Erythrobacteraceae</taxon>
        <taxon>Alteraurantiacibacter</taxon>
    </lineage>
</organism>
<evidence type="ECO:0000256" key="1">
    <source>
        <dbReference type="SAM" id="MobiDB-lite"/>
    </source>
</evidence>
<dbReference type="SUPFAM" id="SSF47413">
    <property type="entry name" value="lambda repressor-like DNA-binding domains"/>
    <property type="match status" value="1"/>
</dbReference>
<reference evidence="5" key="1">
    <citation type="journal article" date="2019" name="Int. J. Syst. Evol. Microbiol.">
        <title>The Global Catalogue of Microorganisms (GCM) 10K type strain sequencing project: providing services to taxonomists for standard genome sequencing and annotation.</title>
        <authorList>
            <consortium name="The Broad Institute Genomics Platform"/>
            <consortium name="The Broad Institute Genome Sequencing Center for Infectious Disease"/>
            <person name="Wu L."/>
            <person name="Ma J."/>
        </authorList>
    </citation>
    <scope>NUCLEOTIDE SEQUENCE [LARGE SCALE GENOMIC DNA]</scope>
    <source>
        <strain evidence="5">KCTC 52607</strain>
    </source>
</reference>
<dbReference type="Pfam" id="PF13413">
    <property type="entry name" value="HTH_25"/>
    <property type="match status" value="1"/>
</dbReference>
<protein>
    <submittedName>
        <fullName evidence="4">RodZ domain-containing protein</fullName>
    </submittedName>
</protein>
<dbReference type="InterPro" id="IPR001387">
    <property type="entry name" value="Cro/C1-type_HTH"/>
</dbReference>
<accession>A0ABV7E6V2</accession>
<proteinExistence type="predicted"/>
<keyword evidence="2" id="KW-0472">Membrane</keyword>
<sequence length="325" mass="33307">MTEQIEMPEESLVPKGTGAQLRLAREKMGLSIAQMAERTRIPQRQIMAIEAGNLSALPGRAYAVGFARTMARESGLDEEAIVAAVRVELDQLGPSERDQRQTYEPGDPARAPSGQLVWISAIAVVVLLAGLFMAARVLFAPAAQLPSLVDEQVEAGQSGGADAAAPAMADASGAVTFTARDTVWVRFSNSDGTRLMEGELAAGQSYTVPADASGPRILTGRPDLLEVTVGGRAVPPLSTLPQTVSNVPVDAASLLARAAPPAASVSPAAVPPATQAAASRRPTAPSAPRTAGTATAIPADTPTASPEIAPAPERDAGGAQESPAQ</sequence>
<dbReference type="PROSITE" id="PS50943">
    <property type="entry name" value="HTH_CROC1"/>
    <property type="match status" value="1"/>
</dbReference>
<evidence type="ECO:0000313" key="4">
    <source>
        <dbReference type="EMBL" id="MFC3098469.1"/>
    </source>
</evidence>
<dbReference type="InterPro" id="IPR050400">
    <property type="entry name" value="Bact_Cytoskel_RodZ"/>
</dbReference>
<comment type="caution">
    <text evidence="4">The sequence shown here is derived from an EMBL/GenBank/DDBJ whole genome shotgun (WGS) entry which is preliminary data.</text>
</comment>
<dbReference type="EMBL" id="JBHRST010000019">
    <property type="protein sequence ID" value="MFC3098469.1"/>
    <property type="molecule type" value="Genomic_DNA"/>
</dbReference>
<dbReference type="Gene3D" id="1.10.260.40">
    <property type="entry name" value="lambda repressor-like DNA-binding domains"/>
    <property type="match status" value="1"/>
</dbReference>
<dbReference type="RefSeq" id="WP_336927256.1">
    <property type="nucleotide sequence ID" value="NZ_JBANRO010000012.1"/>
</dbReference>
<feature type="compositionally biased region" description="Low complexity" evidence="1">
    <location>
        <begin position="262"/>
        <end position="306"/>
    </location>
</feature>
<dbReference type="InterPro" id="IPR010982">
    <property type="entry name" value="Lambda_DNA-bd_dom_sf"/>
</dbReference>
<name>A0ABV7E6V2_9SPHN</name>
<feature type="region of interest" description="Disordered" evidence="1">
    <location>
        <begin position="262"/>
        <end position="325"/>
    </location>
</feature>
<keyword evidence="2" id="KW-0812">Transmembrane</keyword>
<dbReference type="Proteomes" id="UP001595456">
    <property type="component" value="Unassembled WGS sequence"/>
</dbReference>
<dbReference type="InterPro" id="IPR025194">
    <property type="entry name" value="RodZ-like_C"/>
</dbReference>
<evidence type="ECO:0000313" key="5">
    <source>
        <dbReference type="Proteomes" id="UP001595456"/>
    </source>
</evidence>